<dbReference type="InterPro" id="IPR052349">
    <property type="entry name" value="Metallo-hydrolase_Enzymes"/>
</dbReference>
<evidence type="ECO:0000313" key="3">
    <source>
        <dbReference type="Proteomes" id="UP000028826"/>
    </source>
</evidence>
<keyword evidence="3" id="KW-1185">Reference proteome</keyword>
<dbReference type="Gene3D" id="3.20.20.140">
    <property type="entry name" value="Metal-dependent hydrolases"/>
    <property type="match status" value="1"/>
</dbReference>
<sequence length="453" mass="47447">MIQDFGRAGPAQMLTGRGALLLSRAQVPVSLLADGAPAGAPLAPDGTVSVDIRLTDGLVAAVQAPGATEGPACDLGGRQVWPMLIDMHAHLDKAHVLGRAPDSGGTHAGAREATTRDRLAHWTREDLMRRMDFALACAEGYGTAAIRTHLDSHEGQAETTWGAFDAMRARWAGRVELQGVALVPLDAYGTGHGARLADLVAANGGLLGGVTRVSGGTHGGGLDDIDALLDRLFALARERDLDVDLHVDEAAVASALPHVARAVLRHGYEGRVTCGHCCSLALLPEEEAAAVIALLAEAGVALVTLPTVNMYLQDRTPGRTPRWRGVTPVQELRAAGVPVAVAGDNTRDPFHAYGDGDMLDTWRQAVRVLHLDHPFADAPALAGAVPAAITGFAAGTIRVGRPADLMIFEAWSLDQIIARPQSDRLLVRRGALSAARPPSYAALAPHEEPAPVG</sequence>
<protein>
    <submittedName>
        <fullName evidence="2">Cytosine deaminase</fullName>
    </submittedName>
</protein>
<evidence type="ECO:0000259" key="1">
    <source>
        <dbReference type="Pfam" id="PF07969"/>
    </source>
</evidence>
<feature type="domain" description="Amidohydrolase 3" evidence="1">
    <location>
        <begin position="227"/>
        <end position="425"/>
    </location>
</feature>
<dbReference type="GO" id="GO:0035888">
    <property type="term" value="F:isoguanine deaminase activity"/>
    <property type="evidence" value="ECO:0007669"/>
    <property type="project" value="TreeGrafter"/>
</dbReference>
<dbReference type="InterPro" id="IPR011059">
    <property type="entry name" value="Metal-dep_hydrolase_composite"/>
</dbReference>
<comment type="caution">
    <text evidence="2">The sequence shown here is derived from an EMBL/GenBank/DDBJ whole genome shotgun (WGS) entry which is preliminary data.</text>
</comment>
<dbReference type="Proteomes" id="UP000028826">
    <property type="component" value="Unassembled WGS sequence"/>
</dbReference>
<reference evidence="2 3" key="1">
    <citation type="submission" date="2014-03" db="EMBL/GenBank/DDBJ databases">
        <title>Genome of Haematobacter massiliensis CCUG 47968.</title>
        <authorList>
            <person name="Wang D."/>
            <person name="Wang G."/>
        </authorList>
    </citation>
    <scope>NUCLEOTIDE SEQUENCE [LARGE SCALE GENOMIC DNA]</scope>
    <source>
        <strain evidence="2 3">CCUG 47968</strain>
    </source>
</reference>
<dbReference type="Pfam" id="PF07969">
    <property type="entry name" value="Amidohydro_3"/>
    <property type="match status" value="1"/>
</dbReference>
<dbReference type="GO" id="GO:0004131">
    <property type="term" value="F:cytosine deaminase activity"/>
    <property type="evidence" value="ECO:0007669"/>
    <property type="project" value="TreeGrafter"/>
</dbReference>
<proteinExistence type="predicted"/>
<dbReference type="PANTHER" id="PTHR32027:SF0">
    <property type="entry name" value="CYTOSINE DEAMINASE"/>
    <property type="match status" value="1"/>
</dbReference>
<dbReference type="RefSeq" id="WP_207391656.1">
    <property type="nucleotide sequence ID" value="NZ_CAMIFG010000199.1"/>
</dbReference>
<dbReference type="SUPFAM" id="SSF51556">
    <property type="entry name" value="Metallo-dependent hydrolases"/>
    <property type="match status" value="1"/>
</dbReference>
<evidence type="ECO:0000313" key="2">
    <source>
        <dbReference type="EMBL" id="KFI26741.1"/>
    </source>
</evidence>
<accession>A0A086XXJ1</accession>
<dbReference type="PANTHER" id="PTHR32027">
    <property type="entry name" value="CYTOSINE DEAMINASE"/>
    <property type="match status" value="1"/>
</dbReference>
<dbReference type="AlphaFoldDB" id="A0A086XXJ1"/>
<dbReference type="EMBL" id="JGYG01000014">
    <property type="protein sequence ID" value="KFI26741.1"/>
    <property type="molecule type" value="Genomic_DNA"/>
</dbReference>
<dbReference type="InterPro" id="IPR013108">
    <property type="entry name" value="Amidohydro_3"/>
</dbReference>
<dbReference type="CDD" id="cd01293">
    <property type="entry name" value="Bact_CD"/>
    <property type="match status" value="1"/>
</dbReference>
<name>A0A086XXJ1_9RHOB</name>
<organism evidence="2 3">
    <name type="scientific">Haematobacter massiliensis</name>
    <dbReference type="NCBI Taxonomy" id="195105"/>
    <lineage>
        <taxon>Bacteria</taxon>
        <taxon>Pseudomonadati</taxon>
        <taxon>Pseudomonadota</taxon>
        <taxon>Alphaproteobacteria</taxon>
        <taxon>Rhodobacterales</taxon>
        <taxon>Paracoccaceae</taxon>
        <taxon>Haematobacter</taxon>
    </lineage>
</organism>
<dbReference type="GO" id="GO:0006209">
    <property type="term" value="P:cytosine catabolic process"/>
    <property type="evidence" value="ECO:0007669"/>
    <property type="project" value="TreeGrafter"/>
</dbReference>
<dbReference type="InterPro" id="IPR032466">
    <property type="entry name" value="Metal_Hydrolase"/>
</dbReference>
<dbReference type="NCBIfam" id="NF005759">
    <property type="entry name" value="PRK07583.1"/>
    <property type="match status" value="1"/>
</dbReference>
<dbReference type="STRING" id="195105.CN97_02575"/>
<dbReference type="Gene3D" id="2.30.40.10">
    <property type="entry name" value="Urease, subunit C, domain 1"/>
    <property type="match status" value="1"/>
</dbReference>
<dbReference type="SUPFAM" id="SSF51338">
    <property type="entry name" value="Composite domain of metallo-dependent hydrolases"/>
    <property type="match status" value="1"/>
</dbReference>
<dbReference type="eggNOG" id="COG0402">
    <property type="taxonomic scope" value="Bacteria"/>
</dbReference>
<gene>
    <name evidence="2" type="ORF">CN97_02575</name>
</gene>